<evidence type="ECO:0000313" key="1">
    <source>
        <dbReference type="EMBL" id="KAL1022831.1"/>
    </source>
</evidence>
<accession>A0ABD0YA90</accession>
<evidence type="ECO:0000313" key="2">
    <source>
        <dbReference type="Proteomes" id="UP001557470"/>
    </source>
</evidence>
<dbReference type="EMBL" id="JAGEUA010000001">
    <property type="protein sequence ID" value="KAL1022831.1"/>
    <property type="molecule type" value="Genomic_DNA"/>
</dbReference>
<keyword evidence="2" id="KW-1185">Reference proteome</keyword>
<proteinExistence type="predicted"/>
<sequence length="67" mass="7656">MSIAICNQKPQVIMHDQHRRTQTPSTASSSSLLLLFHRVPLWSTSCVLFHRSQFFTSSIRLCPTTKP</sequence>
<dbReference type="AlphaFoldDB" id="A0ABD0YA90"/>
<name>A0ABD0YA90_UMBPY</name>
<reference evidence="1 2" key="1">
    <citation type="submission" date="2024-06" db="EMBL/GenBank/DDBJ databases">
        <authorList>
            <person name="Pan Q."/>
            <person name="Wen M."/>
            <person name="Jouanno E."/>
            <person name="Zahm M."/>
            <person name="Klopp C."/>
            <person name="Cabau C."/>
            <person name="Louis A."/>
            <person name="Berthelot C."/>
            <person name="Parey E."/>
            <person name="Roest Crollius H."/>
            <person name="Montfort J."/>
            <person name="Robinson-Rechavi M."/>
            <person name="Bouchez O."/>
            <person name="Lampietro C."/>
            <person name="Lopez Roques C."/>
            <person name="Donnadieu C."/>
            <person name="Postlethwait J."/>
            <person name="Bobe J."/>
            <person name="Verreycken H."/>
            <person name="Guiguen Y."/>
        </authorList>
    </citation>
    <scope>NUCLEOTIDE SEQUENCE [LARGE SCALE GENOMIC DNA]</scope>
    <source>
        <strain evidence="1">Up_M1</strain>
        <tissue evidence="1">Testis</tissue>
    </source>
</reference>
<dbReference type="Proteomes" id="UP001557470">
    <property type="component" value="Unassembled WGS sequence"/>
</dbReference>
<gene>
    <name evidence="1" type="ORF">UPYG_G00032930</name>
</gene>
<organism evidence="1 2">
    <name type="scientific">Umbra pygmaea</name>
    <name type="common">Eastern mudminnow</name>
    <dbReference type="NCBI Taxonomy" id="75934"/>
    <lineage>
        <taxon>Eukaryota</taxon>
        <taxon>Metazoa</taxon>
        <taxon>Chordata</taxon>
        <taxon>Craniata</taxon>
        <taxon>Vertebrata</taxon>
        <taxon>Euteleostomi</taxon>
        <taxon>Actinopterygii</taxon>
        <taxon>Neopterygii</taxon>
        <taxon>Teleostei</taxon>
        <taxon>Protacanthopterygii</taxon>
        <taxon>Esociformes</taxon>
        <taxon>Umbridae</taxon>
        <taxon>Umbra</taxon>
    </lineage>
</organism>
<protein>
    <submittedName>
        <fullName evidence="1">Uncharacterized protein</fullName>
    </submittedName>
</protein>
<comment type="caution">
    <text evidence="1">The sequence shown here is derived from an EMBL/GenBank/DDBJ whole genome shotgun (WGS) entry which is preliminary data.</text>
</comment>